<evidence type="ECO:0000313" key="2">
    <source>
        <dbReference type="EMBL" id="MBB6714695.1"/>
    </source>
</evidence>
<dbReference type="InterPro" id="IPR009060">
    <property type="entry name" value="UBA-like_sf"/>
</dbReference>
<evidence type="ECO:0000313" key="4">
    <source>
        <dbReference type="Proteomes" id="UP000198597"/>
    </source>
</evidence>
<gene>
    <name evidence="2" type="ORF">H7E68_08110</name>
    <name evidence="3" type="ORF">SAMN04488529_108105</name>
</gene>
<dbReference type="EMBL" id="FNJM01000008">
    <property type="protein sequence ID" value="SDP58490.1"/>
    <property type="molecule type" value="Genomic_DNA"/>
</dbReference>
<sequence>MEITLEKVDKVKERTGSSYAEAKYALEISHGEVLDAIIYIEEIKGINGVLPIIETSSKGEKGENDKNGETVEEFKVWLKDLINKGNVSRIRISKDEKELIDIPVNAGIAAGMIGIILPQVLAFGVIAAVVTKITIELTMADGSVEVVNKYISKATSEVKEKASDIAEKVKNKFNEVNFKGYKSPKSSNKADSNEESVYTYTANFEETDK</sequence>
<dbReference type="GeneID" id="65307994"/>
<dbReference type="Proteomes" id="UP000585258">
    <property type="component" value="Unassembled WGS sequence"/>
</dbReference>
<feature type="domain" description="DUF4342" evidence="1">
    <location>
        <begin position="64"/>
        <end position="137"/>
    </location>
</feature>
<dbReference type="SUPFAM" id="SSF46934">
    <property type="entry name" value="UBA-like"/>
    <property type="match status" value="1"/>
</dbReference>
<organism evidence="3 4">
    <name type="scientific">Clostridium gasigenes</name>
    <dbReference type="NCBI Taxonomy" id="94869"/>
    <lineage>
        <taxon>Bacteria</taxon>
        <taxon>Bacillati</taxon>
        <taxon>Bacillota</taxon>
        <taxon>Clostridia</taxon>
        <taxon>Eubacteriales</taxon>
        <taxon>Clostridiaceae</taxon>
        <taxon>Clostridium</taxon>
    </lineage>
</organism>
<reference evidence="2 5" key="2">
    <citation type="submission" date="2020-08" db="EMBL/GenBank/DDBJ databases">
        <title>Clostridia isolated from Swiss meat.</title>
        <authorList>
            <person name="Wambui J."/>
            <person name="Stevens M.J.A."/>
            <person name="Stephan R."/>
        </authorList>
    </citation>
    <scope>NUCLEOTIDE SEQUENCE [LARGE SCALE GENOMIC DNA]</scope>
    <source>
        <strain evidence="2 5">CM001</strain>
    </source>
</reference>
<dbReference type="STRING" id="94869.SAMN04488529_108105"/>
<dbReference type="Proteomes" id="UP000198597">
    <property type="component" value="Unassembled WGS sequence"/>
</dbReference>
<name>A0A1H0TXJ4_9CLOT</name>
<dbReference type="Pfam" id="PF14242">
    <property type="entry name" value="DUF4342"/>
    <property type="match status" value="1"/>
</dbReference>
<accession>A0A1H0TXJ4</accession>
<dbReference type="CDD" id="cd14360">
    <property type="entry name" value="UBA_NAC_like_bac"/>
    <property type="match status" value="1"/>
</dbReference>
<dbReference type="AlphaFoldDB" id="A0A1H0TXJ4"/>
<dbReference type="InterPro" id="IPR025642">
    <property type="entry name" value="DUF4342"/>
</dbReference>
<evidence type="ECO:0000313" key="3">
    <source>
        <dbReference type="EMBL" id="SDP58490.1"/>
    </source>
</evidence>
<evidence type="ECO:0000313" key="5">
    <source>
        <dbReference type="Proteomes" id="UP000585258"/>
    </source>
</evidence>
<dbReference type="RefSeq" id="WP_089970734.1">
    <property type="nucleotide sequence ID" value="NZ_CP071376.1"/>
</dbReference>
<dbReference type="EMBL" id="JACKWY010000004">
    <property type="protein sequence ID" value="MBB6714695.1"/>
    <property type="molecule type" value="Genomic_DNA"/>
</dbReference>
<dbReference type="OrthoDB" id="129626at2"/>
<reference evidence="3 4" key="1">
    <citation type="submission" date="2016-10" db="EMBL/GenBank/DDBJ databases">
        <authorList>
            <person name="de Groot N.N."/>
        </authorList>
    </citation>
    <scope>NUCLEOTIDE SEQUENCE [LARGE SCALE GENOMIC DNA]</scope>
    <source>
        <strain evidence="3 4">DSM 12272</strain>
    </source>
</reference>
<keyword evidence="4" id="KW-1185">Reference proteome</keyword>
<protein>
    <submittedName>
        <fullName evidence="2">DUF4342 domain-containing protein</fullName>
    </submittedName>
</protein>
<evidence type="ECO:0000259" key="1">
    <source>
        <dbReference type="Pfam" id="PF14242"/>
    </source>
</evidence>
<proteinExistence type="predicted"/>